<feature type="compositionally biased region" description="Basic and acidic residues" evidence="1">
    <location>
        <begin position="350"/>
        <end position="374"/>
    </location>
</feature>
<dbReference type="SUPFAM" id="SSF50998">
    <property type="entry name" value="Quinoprotein alcohol dehydrogenase-like"/>
    <property type="match status" value="1"/>
</dbReference>
<protein>
    <recommendedName>
        <fullName evidence="5">PQQ-binding-like beta-propeller repeat protein</fullName>
    </recommendedName>
</protein>
<sequence>MTGVLRRGLLIAMAGLVTSGCFAPQPPMFGDGRSVPTELSRELVPVRPGQDGTWAVILPEAGLFGEGRSVARLRDGERAGWRTELQAEFALTSRQPGEPHSALTHGTTTVLVGGREGRTGPSSVASLDPYRGTVAWRRELPPGTRVSLPQDVSTAVLLTTTCTAKSCRLTGWNIGSGGRLWSRTVPGAVKVLDSCRSDALAPESGLRTYCPPYLVTGDRVGTVGLEDGAVRWEAGLRPPSGTVDRIARYHDRTVTVTAPAEGSCRATVLASGSGSGEGDRGWRHDFVWDQPQAPRDPETGCRWDRRIPLYVGHTMVLPDKDGALVVDPYFGTLRPGRRLAPGEYLVSEGTGRETVRAQGHPDRALSEDSGRSDRPAGLGPGSRTIGRNFWQDGDRLVYVDRGEVLWEGRSDCRAFGQPDKGGTVSYCDGGQLVRLGATHRD</sequence>
<evidence type="ECO:0000313" key="3">
    <source>
        <dbReference type="EMBL" id="MBV7673106.1"/>
    </source>
</evidence>
<evidence type="ECO:0000256" key="2">
    <source>
        <dbReference type="SAM" id="SignalP"/>
    </source>
</evidence>
<proteinExistence type="predicted"/>
<comment type="caution">
    <text evidence="3">The sequence shown here is derived from an EMBL/GenBank/DDBJ whole genome shotgun (WGS) entry which is preliminary data.</text>
</comment>
<feature type="signal peptide" evidence="2">
    <location>
        <begin position="1"/>
        <end position="23"/>
    </location>
</feature>
<dbReference type="RefSeq" id="WP_228872152.1">
    <property type="nucleotide sequence ID" value="NZ_JAHUVW010000001.1"/>
</dbReference>
<accession>A0ABS6TY84</accession>
<feature type="chain" id="PRO_5045482434" description="PQQ-binding-like beta-propeller repeat protein" evidence="2">
    <location>
        <begin position="24"/>
        <end position="441"/>
    </location>
</feature>
<organism evidence="3 4">
    <name type="scientific">Streptomyces halstedii</name>
    <dbReference type="NCBI Taxonomy" id="1944"/>
    <lineage>
        <taxon>Bacteria</taxon>
        <taxon>Bacillati</taxon>
        <taxon>Actinomycetota</taxon>
        <taxon>Actinomycetes</taxon>
        <taxon>Kitasatosporales</taxon>
        <taxon>Streptomycetaceae</taxon>
        <taxon>Streptomyces</taxon>
    </lineage>
</organism>
<dbReference type="EMBL" id="JAHUVW010000001">
    <property type="protein sequence ID" value="MBV7673106.1"/>
    <property type="molecule type" value="Genomic_DNA"/>
</dbReference>
<keyword evidence="2" id="KW-0732">Signal</keyword>
<feature type="region of interest" description="Disordered" evidence="1">
    <location>
        <begin position="348"/>
        <end position="385"/>
    </location>
</feature>
<dbReference type="InterPro" id="IPR011047">
    <property type="entry name" value="Quinoprotein_ADH-like_sf"/>
</dbReference>
<name>A0ABS6TY84_STRHA</name>
<gene>
    <name evidence="3" type="ORF">STHAL_27045</name>
</gene>
<dbReference type="PROSITE" id="PS51257">
    <property type="entry name" value="PROKAR_LIPOPROTEIN"/>
    <property type="match status" value="1"/>
</dbReference>
<evidence type="ECO:0000256" key="1">
    <source>
        <dbReference type="SAM" id="MobiDB-lite"/>
    </source>
</evidence>
<evidence type="ECO:0000313" key="4">
    <source>
        <dbReference type="Proteomes" id="UP000735541"/>
    </source>
</evidence>
<keyword evidence="4" id="KW-1185">Reference proteome</keyword>
<dbReference type="Proteomes" id="UP000735541">
    <property type="component" value="Unassembled WGS sequence"/>
</dbReference>
<evidence type="ECO:0008006" key="5">
    <source>
        <dbReference type="Google" id="ProtNLM"/>
    </source>
</evidence>
<reference evidence="3 4" key="1">
    <citation type="submission" date="2021-07" db="EMBL/GenBank/DDBJ databases">
        <title>Sequencing Streptomyces halstedii LGO-A4 genome an citrus endophytic actinomycete.</title>
        <authorList>
            <person name="Samborskyy M."/>
            <person name="Scott N."/>
            <person name="Deglau R."/>
            <person name="Dickens S."/>
            <person name="Oliveira L.G."/>
        </authorList>
    </citation>
    <scope>NUCLEOTIDE SEQUENCE [LARGE SCALE GENOMIC DNA]</scope>
    <source>
        <strain evidence="3 4">LGO-A4</strain>
    </source>
</reference>